<accession>A0A9P9IMC0</accession>
<dbReference type="AlphaFoldDB" id="A0A9P9IMC0"/>
<name>A0A9P9IMC0_9HYPO</name>
<evidence type="ECO:0000313" key="3">
    <source>
        <dbReference type="Proteomes" id="UP000717696"/>
    </source>
</evidence>
<sequence length="193" mass="20519">MQPSLSVLVSIFGVLAMTSMALDEVGEEYCEGDGSICQARSKLANSCKQKTAGAYFKCNCESGLIPLARACDYCRQYFGDVVYLGDEYSSSLCSDDGYTVAAIPSSIISAQKARNKTVTVPDWTQESTSSYASATITPISIEPYTTTLPQLTAATLPTMALATETSSNGCDGRDRPFMTAVCVVLAVGLSYNL</sequence>
<dbReference type="EMBL" id="JAGMUU010000022">
    <property type="protein sequence ID" value="KAH7127758.1"/>
    <property type="molecule type" value="Genomic_DNA"/>
</dbReference>
<comment type="caution">
    <text evidence="2">The sequence shown here is derived from an EMBL/GenBank/DDBJ whole genome shotgun (WGS) entry which is preliminary data.</text>
</comment>
<feature type="chain" id="PRO_5040506098" evidence="1">
    <location>
        <begin position="22"/>
        <end position="193"/>
    </location>
</feature>
<evidence type="ECO:0000256" key="1">
    <source>
        <dbReference type="SAM" id="SignalP"/>
    </source>
</evidence>
<proteinExistence type="predicted"/>
<keyword evidence="3" id="KW-1185">Reference proteome</keyword>
<dbReference type="OrthoDB" id="5055381at2759"/>
<organism evidence="2 3">
    <name type="scientific">Dactylonectria estremocensis</name>
    <dbReference type="NCBI Taxonomy" id="1079267"/>
    <lineage>
        <taxon>Eukaryota</taxon>
        <taxon>Fungi</taxon>
        <taxon>Dikarya</taxon>
        <taxon>Ascomycota</taxon>
        <taxon>Pezizomycotina</taxon>
        <taxon>Sordariomycetes</taxon>
        <taxon>Hypocreomycetidae</taxon>
        <taxon>Hypocreales</taxon>
        <taxon>Nectriaceae</taxon>
        <taxon>Dactylonectria</taxon>
    </lineage>
</organism>
<evidence type="ECO:0000313" key="2">
    <source>
        <dbReference type="EMBL" id="KAH7127758.1"/>
    </source>
</evidence>
<keyword evidence="1" id="KW-0732">Signal</keyword>
<dbReference type="Proteomes" id="UP000717696">
    <property type="component" value="Unassembled WGS sequence"/>
</dbReference>
<feature type="signal peptide" evidence="1">
    <location>
        <begin position="1"/>
        <end position="21"/>
    </location>
</feature>
<protein>
    <submittedName>
        <fullName evidence="2">Uncharacterized protein</fullName>
    </submittedName>
</protein>
<reference evidence="2" key="1">
    <citation type="journal article" date="2021" name="Nat. Commun.">
        <title>Genetic determinants of endophytism in the Arabidopsis root mycobiome.</title>
        <authorList>
            <person name="Mesny F."/>
            <person name="Miyauchi S."/>
            <person name="Thiergart T."/>
            <person name="Pickel B."/>
            <person name="Atanasova L."/>
            <person name="Karlsson M."/>
            <person name="Huettel B."/>
            <person name="Barry K.W."/>
            <person name="Haridas S."/>
            <person name="Chen C."/>
            <person name="Bauer D."/>
            <person name="Andreopoulos W."/>
            <person name="Pangilinan J."/>
            <person name="LaButti K."/>
            <person name="Riley R."/>
            <person name="Lipzen A."/>
            <person name="Clum A."/>
            <person name="Drula E."/>
            <person name="Henrissat B."/>
            <person name="Kohler A."/>
            <person name="Grigoriev I.V."/>
            <person name="Martin F.M."/>
            <person name="Hacquard S."/>
        </authorList>
    </citation>
    <scope>NUCLEOTIDE SEQUENCE</scope>
    <source>
        <strain evidence="2">MPI-CAGE-AT-0021</strain>
    </source>
</reference>
<gene>
    <name evidence="2" type="ORF">B0J13DRAFT_611381</name>
</gene>